<dbReference type="Pfam" id="PF06249">
    <property type="entry name" value="EutQ"/>
    <property type="match status" value="1"/>
</dbReference>
<feature type="compositionally biased region" description="Polar residues" evidence="1">
    <location>
        <begin position="113"/>
        <end position="124"/>
    </location>
</feature>
<dbReference type="InterPro" id="IPR010424">
    <property type="entry name" value="EutQ"/>
</dbReference>
<evidence type="ECO:0000256" key="1">
    <source>
        <dbReference type="SAM" id="MobiDB-lite"/>
    </source>
</evidence>
<feature type="compositionally biased region" description="Polar residues" evidence="1">
    <location>
        <begin position="132"/>
        <end position="143"/>
    </location>
</feature>
<comment type="caution">
    <text evidence="2">The sequence shown here is derived from an EMBL/GenBank/DDBJ whole genome shotgun (WGS) entry which is preliminary data.</text>
</comment>
<evidence type="ECO:0000313" key="3">
    <source>
        <dbReference type="Proteomes" id="UP000800039"/>
    </source>
</evidence>
<dbReference type="Proteomes" id="UP000800039">
    <property type="component" value="Unassembled WGS sequence"/>
</dbReference>
<dbReference type="EMBL" id="ML976614">
    <property type="protein sequence ID" value="KAF1851627.1"/>
    <property type="molecule type" value="Genomic_DNA"/>
</dbReference>
<dbReference type="Gene3D" id="2.60.120.10">
    <property type="entry name" value="Jelly Rolls"/>
    <property type="match status" value="1"/>
</dbReference>
<accession>A0A9P4GTQ1</accession>
<dbReference type="RefSeq" id="XP_040794190.1">
    <property type="nucleotide sequence ID" value="XM_040937591.1"/>
</dbReference>
<organism evidence="2 3">
    <name type="scientific">Cucurbitaria berberidis CBS 394.84</name>
    <dbReference type="NCBI Taxonomy" id="1168544"/>
    <lineage>
        <taxon>Eukaryota</taxon>
        <taxon>Fungi</taxon>
        <taxon>Dikarya</taxon>
        <taxon>Ascomycota</taxon>
        <taxon>Pezizomycotina</taxon>
        <taxon>Dothideomycetes</taxon>
        <taxon>Pleosporomycetidae</taxon>
        <taxon>Pleosporales</taxon>
        <taxon>Pleosporineae</taxon>
        <taxon>Cucurbitariaceae</taxon>
        <taxon>Cucurbitaria</taxon>
    </lineage>
</organism>
<keyword evidence="3" id="KW-1185">Reference proteome</keyword>
<dbReference type="PANTHER" id="PTHR36169:SF1">
    <property type="entry name" value="ACETATE KINASE EUTQ"/>
    <property type="match status" value="1"/>
</dbReference>
<dbReference type="AlphaFoldDB" id="A0A9P4GTQ1"/>
<sequence length="143" mass="15269">MPFDYKPETDSFKISNSPVAGPDVYCNEIFGTMASQVDKSPLTSSLFLLDGASTSAPLKYTYDETGVVLQGNLTIKDAETGVVKTVTEGDTFFIHRGSTITFSTTSYGLSFQAASRKPNTSESDSAGEETPSGRTNVVVRSSL</sequence>
<evidence type="ECO:0008006" key="4">
    <source>
        <dbReference type="Google" id="ProtNLM"/>
    </source>
</evidence>
<evidence type="ECO:0000313" key="2">
    <source>
        <dbReference type="EMBL" id="KAF1851627.1"/>
    </source>
</evidence>
<protein>
    <recommendedName>
        <fullName evidence="4">(S)-ureidoglycine aminohydrolase cupin domain-containing protein</fullName>
    </recommendedName>
</protein>
<dbReference type="PANTHER" id="PTHR36169">
    <property type="entry name" value="ETHANOLAMINE UTILIZATION PROTEIN EUTQ"/>
    <property type="match status" value="1"/>
</dbReference>
<gene>
    <name evidence="2" type="ORF">K460DRAFT_413166</name>
</gene>
<proteinExistence type="predicted"/>
<dbReference type="InterPro" id="IPR011051">
    <property type="entry name" value="RmlC_Cupin_sf"/>
</dbReference>
<dbReference type="OrthoDB" id="4985585at2759"/>
<dbReference type="SUPFAM" id="SSF51182">
    <property type="entry name" value="RmlC-like cupins"/>
    <property type="match status" value="1"/>
</dbReference>
<feature type="region of interest" description="Disordered" evidence="1">
    <location>
        <begin position="113"/>
        <end position="143"/>
    </location>
</feature>
<dbReference type="GeneID" id="63854841"/>
<dbReference type="InterPro" id="IPR014710">
    <property type="entry name" value="RmlC-like_jellyroll"/>
</dbReference>
<name>A0A9P4GTQ1_9PLEO</name>
<reference evidence="2" key="1">
    <citation type="submission" date="2020-01" db="EMBL/GenBank/DDBJ databases">
        <authorList>
            <consortium name="DOE Joint Genome Institute"/>
            <person name="Haridas S."/>
            <person name="Albert R."/>
            <person name="Binder M."/>
            <person name="Bloem J."/>
            <person name="Labutti K."/>
            <person name="Salamov A."/>
            <person name="Andreopoulos B."/>
            <person name="Baker S.E."/>
            <person name="Barry K."/>
            <person name="Bills G."/>
            <person name="Bluhm B.H."/>
            <person name="Cannon C."/>
            <person name="Castanera R."/>
            <person name="Culley D.E."/>
            <person name="Daum C."/>
            <person name="Ezra D."/>
            <person name="Gonzalez J.B."/>
            <person name="Henrissat B."/>
            <person name="Kuo A."/>
            <person name="Liang C."/>
            <person name="Lipzen A."/>
            <person name="Lutzoni F."/>
            <person name="Magnuson J."/>
            <person name="Mondo S."/>
            <person name="Nolan M."/>
            <person name="Ohm R."/>
            <person name="Pangilinan J."/>
            <person name="Park H.-J."/>
            <person name="Ramirez L."/>
            <person name="Alfaro M."/>
            <person name="Sun H."/>
            <person name="Tritt A."/>
            <person name="Yoshinaga Y."/>
            <person name="Zwiers L.-H."/>
            <person name="Turgeon B.G."/>
            <person name="Goodwin S.B."/>
            <person name="Spatafora J.W."/>
            <person name="Crous P.W."/>
            <person name="Grigoriev I.V."/>
        </authorList>
    </citation>
    <scope>NUCLEOTIDE SEQUENCE</scope>
    <source>
        <strain evidence="2">CBS 394.84</strain>
    </source>
</reference>